<evidence type="ECO:0000313" key="2">
    <source>
        <dbReference type="Proteomes" id="UP000693946"/>
    </source>
</evidence>
<accession>A0AAV6S3W8</accession>
<sequence>MICSLMDMNHSVDMDQVVSGVSASGADIVSSSLDIFSFFCVIETEDGKRLFDAETKTNKTNKNLDAPKSRRNDCVCVARPCNYGAARCGPAGFVIPVRAEKQTLKMIPEMKVEADDRCHVTEQWRYLGLQHVFVSHIEAD</sequence>
<proteinExistence type="predicted"/>
<name>A0AAV6S3W8_SOLSE</name>
<protein>
    <submittedName>
        <fullName evidence="1">Uncharacterized protein</fullName>
    </submittedName>
</protein>
<dbReference type="EMBL" id="JAGKHQ010000007">
    <property type="protein sequence ID" value="KAG7512084.1"/>
    <property type="molecule type" value="Genomic_DNA"/>
</dbReference>
<comment type="caution">
    <text evidence="1">The sequence shown here is derived from an EMBL/GenBank/DDBJ whole genome shotgun (WGS) entry which is preliminary data.</text>
</comment>
<gene>
    <name evidence="1" type="ORF">JOB18_019512</name>
</gene>
<reference evidence="1 2" key="1">
    <citation type="journal article" date="2021" name="Sci. Rep.">
        <title>Chromosome anchoring in Senegalese sole (Solea senegalensis) reveals sex-associated markers and genome rearrangements in flatfish.</title>
        <authorList>
            <person name="Guerrero-Cozar I."/>
            <person name="Gomez-Garrido J."/>
            <person name="Berbel C."/>
            <person name="Martinez-Blanch J.F."/>
            <person name="Alioto T."/>
            <person name="Claros M.G."/>
            <person name="Gagnaire P.A."/>
            <person name="Manchado M."/>
        </authorList>
    </citation>
    <scope>NUCLEOTIDE SEQUENCE [LARGE SCALE GENOMIC DNA]</scope>
    <source>
        <strain evidence="1">Sse05_10M</strain>
    </source>
</reference>
<organism evidence="1 2">
    <name type="scientific">Solea senegalensis</name>
    <name type="common">Senegalese sole</name>
    <dbReference type="NCBI Taxonomy" id="28829"/>
    <lineage>
        <taxon>Eukaryota</taxon>
        <taxon>Metazoa</taxon>
        <taxon>Chordata</taxon>
        <taxon>Craniata</taxon>
        <taxon>Vertebrata</taxon>
        <taxon>Euteleostomi</taxon>
        <taxon>Actinopterygii</taxon>
        <taxon>Neopterygii</taxon>
        <taxon>Teleostei</taxon>
        <taxon>Neoteleostei</taxon>
        <taxon>Acanthomorphata</taxon>
        <taxon>Carangaria</taxon>
        <taxon>Pleuronectiformes</taxon>
        <taxon>Pleuronectoidei</taxon>
        <taxon>Soleidae</taxon>
        <taxon>Solea</taxon>
    </lineage>
</organism>
<keyword evidence="2" id="KW-1185">Reference proteome</keyword>
<dbReference type="AlphaFoldDB" id="A0AAV6S3W8"/>
<evidence type="ECO:0000313" key="1">
    <source>
        <dbReference type="EMBL" id="KAG7512084.1"/>
    </source>
</evidence>
<dbReference type="Proteomes" id="UP000693946">
    <property type="component" value="Linkage Group LG15"/>
</dbReference>